<accession>A0AAD5LK32</accession>
<keyword evidence="13" id="KW-1185">Reference proteome</keyword>
<evidence type="ECO:0000256" key="6">
    <source>
        <dbReference type="ARBA" id="ARBA00022722"/>
    </source>
</evidence>
<dbReference type="GO" id="GO:0042781">
    <property type="term" value="F:3'-tRNA processing endoribonuclease activity"/>
    <property type="evidence" value="ECO:0007669"/>
    <property type="project" value="UniProtKB-EC"/>
</dbReference>
<evidence type="ECO:0000259" key="11">
    <source>
        <dbReference type="Pfam" id="PF12706"/>
    </source>
</evidence>
<evidence type="ECO:0000256" key="8">
    <source>
        <dbReference type="ARBA" id="ARBA00022759"/>
    </source>
</evidence>
<dbReference type="Gene3D" id="3.60.15.10">
    <property type="entry name" value="Ribonuclease Z/Hydroxyacylglutathione hydrolase-like"/>
    <property type="match status" value="1"/>
</dbReference>
<reference evidence="12" key="1">
    <citation type="submission" date="2021-12" db="EMBL/GenBank/DDBJ databases">
        <title>Prjna785345.</title>
        <authorList>
            <person name="Rujirawat T."/>
            <person name="Krajaejun T."/>
        </authorList>
    </citation>
    <scope>NUCLEOTIDE SEQUENCE</scope>
    <source>
        <strain evidence="12">Pi057C3</strain>
    </source>
</reference>
<keyword evidence="8" id="KW-0255">Endonuclease</keyword>
<dbReference type="EC" id="3.1.26.11" evidence="4"/>
<keyword evidence="6" id="KW-0540">Nuclease</keyword>
<evidence type="ECO:0000256" key="10">
    <source>
        <dbReference type="ARBA" id="ARBA00022833"/>
    </source>
</evidence>
<evidence type="ECO:0000256" key="4">
    <source>
        <dbReference type="ARBA" id="ARBA00012477"/>
    </source>
</evidence>
<organism evidence="12 13">
    <name type="scientific">Pythium insidiosum</name>
    <name type="common">Pythiosis disease agent</name>
    <dbReference type="NCBI Taxonomy" id="114742"/>
    <lineage>
        <taxon>Eukaryota</taxon>
        <taxon>Sar</taxon>
        <taxon>Stramenopiles</taxon>
        <taxon>Oomycota</taxon>
        <taxon>Peronosporomycetes</taxon>
        <taxon>Pythiales</taxon>
        <taxon>Pythiaceae</taxon>
        <taxon>Pythium</taxon>
    </lineage>
</organism>
<proteinExistence type="inferred from homology"/>
<evidence type="ECO:0000256" key="7">
    <source>
        <dbReference type="ARBA" id="ARBA00022723"/>
    </source>
</evidence>
<evidence type="ECO:0000256" key="1">
    <source>
        <dbReference type="ARBA" id="ARBA00000402"/>
    </source>
</evidence>
<sequence length="184" mass="20049">MPSLAVASSSHSVEKTVATASATRAWLKSALHITSFECVPVEHADPSYAVVFEWKHAIKIAFSGDCRPSEAFAARARDAFLLIHEATFDDTLEDDASSKAHSTTSEALQIGSAANAQHIVLTHFSQRYPKMSSMLTSSPHTDALSAVDLLSLRFSELRRQAALMPICQQIMTLDATEDERDADI</sequence>
<dbReference type="InterPro" id="IPR001279">
    <property type="entry name" value="Metallo-B-lactamas"/>
</dbReference>
<dbReference type="AlphaFoldDB" id="A0AAD5LK32"/>
<feature type="domain" description="Metallo-beta-lactamase" evidence="11">
    <location>
        <begin position="34"/>
        <end position="124"/>
    </location>
</feature>
<name>A0AAD5LK32_PYTIN</name>
<comment type="cofactor">
    <cofactor evidence="2">
        <name>Zn(2+)</name>
        <dbReference type="ChEBI" id="CHEBI:29105"/>
    </cofactor>
</comment>
<keyword evidence="10" id="KW-0862">Zinc</keyword>
<keyword evidence="7" id="KW-0479">Metal-binding</keyword>
<keyword evidence="9" id="KW-0378">Hydrolase</keyword>
<evidence type="ECO:0000313" key="13">
    <source>
        <dbReference type="Proteomes" id="UP001209570"/>
    </source>
</evidence>
<dbReference type="PANTHER" id="PTHR12553">
    <property type="entry name" value="ZINC PHOSPHODIESTERASE ELAC PROTEIN 2"/>
    <property type="match status" value="1"/>
</dbReference>
<gene>
    <name evidence="12" type="ORF">P43SY_008605</name>
</gene>
<comment type="similarity">
    <text evidence="3">Belongs to the RNase Z family.</text>
</comment>
<dbReference type="GO" id="GO:1990180">
    <property type="term" value="P:mitochondrial tRNA 3'-end processing"/>
    <property type="evidence" value="ECO:0007669"/>
    <property type="project" value="TreeGrafter"/>
</dbReference>
<dbReference type="SUPFAM" id="SSF56281">
    <property type="entry name" value="Metallo-hydrolase/oxidoreductase"/>
    <property type="match status" value="1"/>
</dbReference>
<dbReference type="GO" id="GO:0046872">
    <property type="term" value="F:metal ion binding"/>
    <property type="evidence" value="ECO:0007669"/>
    <property type="project" value="UniProtKB-KW"/>
</dbReference>
<dbReference type="Proteomes" id="UP001209570">
    <property type="component" value="Unassembled WGS sequence"/>
</dbReference>
<evidence type="ECO:0000313" key="12">
    <source>
        <dbReference type="EMBL" id="KAJ0400817.1"/>
    </source>
</evidence>
<protein>
    <recommendedName>
        <fullName evidence="4">ribonuclease Z</fullName>
        <ecNumber evidence="4">3.1.26.11</ecNumber>
    </recommendedName>
</protein>
<evidence type="ECO:0000256" key="9">
    <source>
        <dbReference type="ARBA" id="ARBA00022801"/>
    </source>
</evidence>
<dbReference type="GO" id="GO:0005739">
    <property type="term" value="C:mitochondrion"/>
    <property type="evidence" value="ECO:0007669"/>
    <property type="project" value="TreeGrafter"/>
</dbReference>
<dbReference type="EMBL" id="JAKCXM010000145">
    <property type="protein sequence ID" value="KAJ0400817.1"/>
    <property type="molecule type" value="Genomic_DNA"/>
</dbReference>
<evidence type="ECO:0000256" key="5">
    <source>
        <dbReference type="ARBA" id="ARBA00022694"/>
    </source>
</evidence>
<comment type="caution">
    <text evidence="12">The sequence shown here is derived from an EMBL/GenBank/DDBJ whole genome shotgun (WGS) entry which is preliminary data.</text>
</comment>
<dbReference type="PANTHER" id="PTHR12553:SF49">
    <property type="entry name" value="ZINC PHOSPHODIESTERASE ELAC PROTEIN 2"/>
    <property type="match status" value="1"/>
</dbReference>
<keyword evidence="5" id="KW-0819">tRNA processing</keyword>
<evidence type="ECO:0000256" key="2">
    <source>
        <dbReference type="ARBA" id="ARBA00001947"/>
    </source>
</evidence>
<dbReference type="InterPro" id="IPR047151">
    <property type="entry name" value="RNZ2-like"/>
</dbReference>
<dbReference type="InterPro" id="IPR036866">
    <property type="entry name" value="RibonucZ/Hydroxyglut_hydro"/>
</dbReference>
<dbReference type="Pfam" id="PF12706">
    <property type="entry name" value="Lactamase_B_2"/>
    <property type="match status" value="1"/>
</dbReference>
<evidence type="ECO:0000256" key="3">
    <source>
        <dbReference type="ARBA" id="ARBA00007823"/>
    </source>
</evidence>
<comment type="catalytic activity">
    <reaction evidence="1">
        <text>Endonucleolytic cleavage of RNA, removing extra 3' nucleotides from tRNA precursor, generating 3' termini of tRNAs. A 3'-hydroxy group is left at the tRNA terminus and a 5'-phosphoryl group is left at the trailer molecule.</text>
        <dbReference type="EC" id="3.1.26.11"/>
    </reaction>
</comment>